<dbReference type="SUPFAM" id="SSF49785">
    <property type="entry name" value="Galactose-binding domain-like"/>
    <property type="match status" value="1"/>
</dbReference>
<gene>
    <name evidence="19" type="ORF">A4X03_0g4262</name>
    <name evidence="18" type="ORF">JKIAZH3_G542</name>
</gene>
<feature type="domain" description="Beta-mannosidase-like galactose-binding" evidence="17">
    <location>
        <begin position="39"/>
        <end position="233"/>
    </location>
</feature>
<evidence type="ECO:0000256" key="7">
    <source>
        <dbReference type="ARBA" id="ARBA00021795"/>
    </source>
</evidence>
<dbReference type="Proteomes" id="UP000836402">
    <property type="component" value="Unassembled WGS sequence"/>
</dbReference>
<evidence type="ECO:0000259" key="15">
    <source>
        <dbReference type="Pfam" id="PF17753"/>
    </source>
</evidence>
<evidence type="ECO:0000256" key="12">
    <source>
        <dbReference type="ARBA" id="ARBA00023295"/>
    </source>
</evidence>
<evidence type="ECO:0000256" key="2">
    <source>
        <dbReference type="ARBA" id="ARBA00004613"/>
    </source>
</evidence>
<comment type="catalytic activity">
    <reaction evidence="1">
        <text>Hydrolysis of terminal, non-reducing beta-D-mannose residues in beta-D-mannosides.</text>
        <dbReference type="EC" id="3.2.1.25"/>
    </reaction>
</comment>
<reference evidence="18" key="3">
    <citation type="submission" date="2020-10" db="EMBL/GenBank/DDBJ databases">
        <authorList>
            <person name="Sedaghatjoo S."/>
        </authorList>
    </citation>
    <scope>NUCLEOTIDE SEQUENCE</scope>
    <source>
        <strain evidence="18">AZH3</strain>
    </source>
</reference>
<evidence type="ECO:0000256" key="14">
    <source>
        <dbReference type="SAM" id="SignalP"/>
    </source>
</evidence>
<dbReference type="InterPro" id="IPR041447">
    <property type="entry name" value="Mannosidase_ig"/>
</dbReference>
<evidence type="ECO:0000256" key="9">
    <source>
        <dbReference type="ARBA" id="ARBA00022729"/>
    </source>
</evidence>
<dbReference type="Pfam" id="PF17753">
    <property type="entry name" value="Ig_mannosidase"/>
    <property type="match status" value="1"/>
</dbReference>
<evidence type="ECO:0000256" key="10">
    <source>
        <dbReference type="ARBA" id="ARBA00022801"/>
    </source>
</evidence>
<reference evidence="19" key="2">
    <citation type="journal article" date="2019" name="IMA Fungus">
        <title>Genome sequencing and comparison of five Tilletia species to identify candidate genes for the detection of regulated species infecting wheat.</title>
        <authorList>
            <person name="Nguyen H.D.T."/>
            <person name="Sultana T."/>
            <person name="Kesanakurti P."/>
            <person name="Hambleton S."/>
        </authorList>
    </citation>
    <scope>NUCLEOTIDE SEQUENCE</scope>
    <source>
        <strain evidence="19">DAOMC 238032</strain>
    </source>
</reference>
<comment type="caution">
    <text evidence="19">The sequence shown here is derived from an EMBL/GenBank/DDBJ whole genome shotgun (WGS) entry which is preliminary data.</text>
</comment>
<evidence type="ECO:0000259" key="17">
    <source>
        <dbReference type="Pfam" id="PF22666"/>
    </source>
</evidence>
<keyword evidence="10" id="KW-0378">Hydrolase</keyword>
<dbReference type="EMBL" id="CAJHJG010006224">
    <property type="protein sequence ID" value="CAD6955599.1"/>
    <property type="molecule type" value="Genomic_DNA"/>
</dbReference>
<dbReference type="InterPro" id="IPR008979">
    <property type="entry name" value="Galactose-bd-like_sf"/>
</dbReference>
<dbReference type="InterPro" id="IPR054593">
    <property type="entry name" value="Beta-mannosidase-like_N2"/>
</dbReference>
<evidence type="ECO:0000313" key="18">
    <source>
        <dbReference type="EMBL" id="CAD6955599.1"/>
    </source>
</evidence>
<dbReference type="PROSITE" id="PS51257">
    <property type="entry name" value="PROKAR_LIPOPROTEIN"/>
    <property type="match status" value="1"/>
</dbReference>
<comment type="pathway">
    <text evidence="3">Glycan metabolism; N-glycan degradation.</text>
</comment>
<keyword evidence="21" id="KW-1185">Reference proteome</keyword>
<dbReference type="InterPro" id="IPR017853">
    <property type="entry name" value="GH"/>
</dbReference>
<dbReference type="EMBL" id="LWDD02000559">
    <property type="protein sequence ID" value="KAE8258873.1"/>
    <property type="molecule type" value="Genomic_DNA"/>
</dbReference>
<evidence type="ECO:0000259" key="16">
    <source>
        <dbReference type="Pfam" id="PF17786"/>
    </source>
</evidence>
<dbReference type="EC" id="3.2.1.25" evidence="6"/>
<dbReference type="InterPro" id="IPR050887">
    <property type="entry name" value="Beta-mannosidase_GH2"/>
</dbReference>
<evidence type="ECO:0000256" key="5">
    <source>
        <dbReference type="ARBA" id="ARBA00011738"/>
    </source>
</evidence>
<dbReference type="PANTHER" id="PTHR43730">
    <property type="entry name" value="BETA-MANNOSIDASE"/>
    <property type="match status" value="1"/>
</dbReference>
<evidence type="ECO:0000256" key="8">
    <source>
        <dbReference type="ARBA" id="ARBA00022525"/>
    </source>
</evidence>
<keyword evidence="12" id="KW-0326">Glycosidase</keyword>
<keyword evidence="8" id="KW-0964">Secreted</keyword>
<dbReference type="InterPro" id="IPR013783">
    <property type="entry name" value="Ig-like_fold"/>
</dbReference>
<organism evidence="19 20">
    <name type="scientific">Tilletia caries</name>
    <name type="common">wheat bunt fungus</name>
    <dbReference type="NCBI Taxonomy" id="13290"/>
    <lineage>
        <taxon>Eukaryota</taxon>
        <taxon>Fungi</taxon>
        <taxon>Dikarya</taxon>
        <taxon>Basidiomycota</taxon>
        <taxon>Ustilaginomycotina</taxon>
        <taxon>Exobasidiomycetes</taxon>
        <taxon>Tilletiales</taxon>
        <taxon>Tilletiaceae</taxon>
        <taxon>Tilletia</taxon>
    </lineage>
</organism>
<dbReference type="InterPro" id="IPR041625">
    <property type="entry name" value="Beta-mannosidase_Ig"/>
</dbReference>
<evidence type="ECO:0000313" key="21">
    <source>
        <dbReference type="Proteomes" id="UP000836402"/>
    </source>
</evidence>
<evidence type="ECO:0000313" key="19">
    <source>
        <dbReference type="EMBL" id="KAE8258873.1"/>
    </source>
</evidence>
<dbReference type="Pfam" id="PF22666">
    <property type="entry name" value="Glyco_hydro_2_N2"/>
    <property type="match status" value="1"/>
</dbReference>
<dbReference type="UniPathway" id="UPA00280"/>
<accession>A0A177UB41</accession>
<evidence type="ECO:0000256" key="1">
    <source>
        <dbReference type="ARBA" id="ARBA00000829"/>
    </source>
</evidence>
<dbReference type="SUPFAM" id="SSF51445">
    <property type="entry name" value="(Trans)glycosidases"/>
    <property type="match status" value="1"/>
</dbReference>
<dbReference type="Gene3D" id="2.60.120.260">
    <property type="entry name" value="Galactose-binding domain-like"/>
    <property type="match status" value="1"/>
</dbReference>
<dbReference type="GO" id="GO:0004567">
    <property type="term" value="F:beta-mannosidase activity"/>
    <property type="evidence" value="ECO:0007669"/>
    <property type="project" value="UniProtKB-EC"/>
</dbReference>
<feature type="domain" description="Mannosidase Ig/CBM-like" evidence="16">
    <location>
        <begin position="813"/>
        <end position="896"/>
    </location>
</feature>
<keyword evidence="11" id="KW-0325">Glycoprotein</keyword>
<evidence type="ECO:0000313" key="20">
    <source>
        <dbReference type="Proteomes" id="UP000077671"/>
    </source>
</evidence>
<dbReference type="GO" id="GO:0006516">
    <property type="term" value="P:glycoprotein catabolic process"/>
    <property type="evidence" value="ECO:0007669"/>
    <property type="project" value="TreeGrafter"/>
</dbReference>
<comment type="similarity">
    <text evidence="4">Belongs to the glycosyl hydrolase 2 family. Beta-mannosidase A subfamily.</text>
</comment>
<protein>
    <recommendedName>
        <fullName evidence="7">Beta-mannosidase A</fullName>
        <ecNumber evidence="6">3.2.1.25</ecNumber>
    </recommendedName>
    <alternativeName>
        <fullName evidence="13">Mannanase A</fullName>
    </alternativeName>
</protein>
<sequence length="1030" mass="115614">MKGSHLYRYLAPLLLLLPIPGPVVQGCVHELDKAQLIEWRLTNSNGSIDIPSHTSARSVHLDLLHAGLIPRPDVGLNEGEVRWVAQEEYWSYTADLRPLIETHHQGAGAGAGVQHLLHFPSIDTRATVFLSKDGILDPSIHPSSSFETNNAHRRYTFDLTSPLQTEPVLTVRLHSPVEYARQESENEPVFPTQNEVPDAPASQQYEYPHRNFIRKGSSDFGWDWGPAYADSGFRGALLIRLGDCPPGRGPSLELSPTLSRFATSSSFFLVDTALDVQRHDDLWRLNVSLSLFSSRSLPVPVPQTSLHIAIEGTEVHCLTRLGGQIEPGMNDDGRLWAQCDVPSSAVELWWPHSIRLPNKQLARQRLYNLTFTLNIDSTDEEGEEVLSWRVRTGFRTIQLDQHVYTADEVVSGIHPGSAFHFKMNDSPLPLPILGSNLIPFSPFAFSQSEDEQARTIQYTIDALLASGQNMVRVWGGGRYASDRLYETAEEVGILVWSEFAFACSLYPTYPTFLENVKVEADQQVRRISRFASHALWAGNNEGELNMLPVSTTYPNGSIYETQYELLFNDLLRSITRANHASSDYIPSSTTTGGSFPAGLGGRYVPRYRDFGAGEIHGDGEHYGYDARTALDAGTYPRSRFVNEFGMHSMADIHSFDKIATAKADYAFNSTIARSRNKHSPPGNLTYPWPANDGQAQMTQAISLHFPIPQRKQLDDSRNKAELGDRSLLAQWIYSTQCFQALYVGNQIGFYRLRTDAAERNTGSLYWQLNSVWTAATDWASLEVDGRWKTLHYVVARMHAENIAYVHHNMSRDVVEVYAISRAWINSSIEADLTWYDWEGNLVDKLHRTGVQLGPMKSTKLAEFDLRNTSSRYAGNWLHVRLTSSSTSTVRNEQFFSSISLGLAPLRRSKLVIQAVSKVKNDDNQRLARGELQRYFGRPDDDDATPASRTTLPFEISNAGKGVAPWVVLTHSERLRGWFVDDRGEPSNAIWLRPGERRAMRFRCYGACLEAAEVGRDISALSVWDNVEVPP</sequence>
<evidence type="ECO:0000256" key="4">
    <source>
        <dbReference type="ARBA" id="ARBA00007483"/>
    </source>
</evidence>
<dbReference type="GO" id="GO:0005576">
    <property type="term" value="C:extracellular region"/>
    <property type="evidence" value="ECO:0007669"/>
    <property type="project" value="UniProtKB-SubCell"/>
</dbReference>
<evidence type="ECO:0000256" key="11">
    <source>
        <dbReference type="ARBA" id="ARBA00023180"/>
    </source>
</evidence>
<dbReference type="Gene3D" id="3.20.20.80">
    <property type="entry name" value="Glycosidases"/>
    <property type="match status" value="1"/>
</dbReference>
<dbReference type="AlphaFoldDB" id="A0A177UB41"/>
<dbReference type="PANTHER" id="PTHR43730:SF5">
    <property type="entry name" value="BETA-MANNOSIDASE A"/>
    <property type="match status" value="1"/>
</dbReference>
<name>A0A177UB41_9BASI</name>
<dbReference type="Gene3D" id="2.60.40.10">
    <property type="entry name" value="Immunoglobulins"/>
    <property type="match status" value="3"/>
</dbReference>
<dbReference type="Pfam" id="PF17786">
    <property type="entry name" value="Mannosidase_ig"/>
    <property type="match status" value="1"/>
</dbReference>
<comment type="subunit">
    <text evidence="5">Homodimer.</text>
</comment>
<evidence type="ECO:0000256" key="13">
    <source>
        <dbReference type="ARBA" id="ARBA00031061"/>
    </source>
</evidence>
<evidence type="ECO:0000256" key="3">
    <source>
        <dbReference type="ARBA" id="ARBA00004740"/>
    </source>
</evidence>
<comment type="subcellular location">
    <subcellularLocation>
        <location evidence="2">Secreted</location>
    </subcellularLocation>
</comment>
<feature type="chain" id="PRO_5044550161" description="Beta-mannosidase A" evidence="14">
    <location>
        <begin position="27"/>
        <end position="1030"/>
    </location>
</feature>
<evidence type="ECO:0000256" key="6">
    <source>
        <dbReference type="ARBA" id="ARBA00012754"/>
    </source>
</evidence>
<feature type="domain" description="Beta-mannosidase Ig-fold" evidence="15">
    <location>
        <begin position="953"/>
        <end position="1025"/>
    </location>
</feature>
<feature type="signal peptide" evidence="14">
    <location>
        <begin position="1"/>
        <end position="26"/>
    </location>
</feature>
<dbReference type="Proteomes" id="UP000077671">
    <property type="component" value="Unassembled WGS sequence"/>
</dbReference>
<keyword evidence="9 14" id="KW-0732">Signal</keyword>
<reference evidence="19" key="1">
    <citation type="submission" date="2016-04" db="EMBL/GenBank/DDBJ databases">
        <authorList>
            <person name="Nguyen H.D."/>
            <person name="Kesanakurti P."/>
            <person name="Cullis J."/>
            <person name="Levesque C.A."/>
            <person name="Hambleton S."/>
        </authorList>
    </citation>
    <scope>NUCLEOTIDE SEQUENCE</scope>
    <source>
        <strain evidence="19">DAOMC 238032</strain>
    </source>
</reference>
<proteinExistence type="inferred from homology"/>